<evidence type="ECO:0000256" key="3">
    <source>
        <dbReference type="ARBA" id="ARBA00022946"/>
    </source>
</evidence>
<organism evidence="10 11">
    <name type="scientific">Ranatra chinensis</name>
    <dbReference type="NCBI Taxonomy" id="642074"/>
    <lineage>
        <taxon>Eukaryota</taxon>
        <taxon>Metazoa</taxon>
        <taxon>Ecdysozoa</taxon>
        <taxon>Arthropoda</taxon>
        <taxon>Hexapoda</taxon>
        <taxon>Insecta</taxon>
        <taxon>Pterygota</taxon>
        <taxon>Neoptera</taxon>
        <taxon>Paraneoptera</taxon>
        <taxon>Hemiptera</taxon>
        <taxon>Heteroptera</taxon>
        <taxon>Panheteroptera</taxon>
        <taxon>Nepomorpha</taxon>
        <taxon>Nepidae</taxon>
        <taxon>Ranatrinae</taxon>
        <taxon>Ranatra</taxon>
    </lineage>
</organism>
<dbReference type="InterPro" id="IPR052473">
    <property type="entry name" value="mtLSU_mL53"/>
</dbReference>
<comment type="subcellular location">
    <subcellularLocation>
        <location evidence="1">Mitochondrion</location>
    </subcellularLocation>
</comment>
<reference evidence="10 11" key="1">
    <citation type="submission" date="2024-07" db="EMBL/GenBank/DDBJ databases">
        <title>Chromosome-level genome assembly of the water stick insect Ranatra chinensis (Heteroptera: Nepidae).</title>
        <authorList>
            <person name="Liu X."/>
        </authorList>
    </citation>
    <scope>NUCLEOTIDE SEQUENCE [LARGE SCALE GENOMIC DNA]</scope>
    <source>
        <strain evidence="10">Cailab_2021Rc</strain>
        <tissue evidence="10">Muscle</tissue>
    </source>
</reference>
<comment type="similarity">
    <text evidence="2">Belongs to the mitochondrion-specific ribosomal protein mL53 family.</text>
</comment>
<keyword evidence="5" id="KW-0496">Mitochondrion</keyword>
<dbReference type="GO" id="GO:1990904">
    <property type="term" value="C:ribonucleoprotein complex"/>
    <property type="evidence" value="ECO:0007669"/>
    <property type="project" value="UniProtKB-KW"/>
</dbReference>
<evidence type="ECO:0000256" key="5">
    <source>
        <dbReference type="ARBA" id="ARBA00023128"/>
    </source>
</evidence>
<evidence type="ECO:0000256" key="4">
    <source>
        <dbReference type="ARBA" id="ARBA00022980"/>
    </source>
</evidence>
<evidence type="ECO:0000313" key="11">
    <source>
        <dbReference type="Proteomes" id="UP001558652"/>
    </source>
</evidence>
<accession>A0ABD0Y731</accession>
<keyword evidence="11" id="KW-1185">Reference proteome</keyword>
<evidence type="ECO:0000256" key="7">
    <source>
        <dbReference type="ARBA" id="ARBA00035180"/>
    </source>
</evidence>
<evidence type="ECO:0000256" key="2">
    <source>
        <dbReference type="ARBA" id="ARBA00005557"/>
    </source>
</evidence>
<keyword evidence="6" id="KW-0687">Ribonucleoprotein</keyword>
<evidence type="ECO:0000256" key="8">
    <source>
        <dbReference type="ARBA" id="ARBA00042721"/>
    </source>
</evidence>
<dbReference type="InterPro" id="IPR019716">
    <property type="entry name" value="Ribosomal_mL53"/>
</dbReference>
<evidence type="ECO:0000313" key="10">
    <source>
        <dbReference type="EMBL" id="KAL1123206.1"/>
    </source>
</evidence>
<dbReference type="AlphaFoldDB" id="A0ABD0Y731"/>
<gene>
    <name evidence="10" type="ORF">AAG570_002293</name>
</gene>
<dbReference type="EMBL" id="JBFDAA010000012">
    <property type="protein sequence ID" value="KAL1123206.1"/>
    <property type="molecule type" value="Genomic_DNA"/>
</dbReference>
<feature type="compositionally biased region" description="Low complexity" evidence="9">
    <location>
        <begin position="123"/>
        <end position="133"/>
    </location>
</feature>
<evidence type="ECO:0000256" key="6">
    <source>
        <dbReference type="ARBA" id="ARBA00023274"/>
    </source>
</evidence>
<keyword evidence="3" id="KW-0809">Transit peptide</keyword>
<comment type="caution">
    <text evidence="10">The sequence shown here is derived from an EMBL/GenBank/DDBJ whole genome shotgun (WGS) entry which is preliminary data.</text>
</comment>
<feature type="region of interest" description="Disordered" evidence="9">
    <location>
        <begin position="123"/>
        <end position="147"/>
    </location>
</feature>
<dbReference type="Proteomes" id="UP001558652">
    <property type="component" value="Unassembled WGS sequence"/>
</dbReference>
<dbReference type="GO" id="GO:0005840">
    <property type="term" value="C:ribosome"/>
    <property type="evidence" value="ECO:0007669"/>
    <property type="project" value="UniProtKB-KW"/>
</dbReference>
<sequence>MSITFSGTLSRSGGVTAAIAKQLKSVNLKPVNKVVFKFDPFHEKVEQTRYFMFHVQTSDVIKTNLSCSFKTEVVCDRSDPVINFSLANGDKVVFKSANLTALEMFKLFNEHISILAPKETITSTPSTLSAPLSGPGKGKKSFAKKRS</sequence>
<dbReference type="PANTHER" id="PTHR33618:SF1">
    <property type="entry name" value="LARGE RIBOSOMAL SUBUNIT PROTEIN ML53"/>
    <property type="match status" value="1"/>
</dbReference>
<protein>
    <recommendedName>
        <fullName evidence="7">Large ribosomal subunit protein mL53</fullName>
    </recommendedName>
    <alternativeName>
        <fullName evidence="8">39S ribosomal protein L53, mitochondrial</fullName>
    </alternativeName>
</protein>
<proteinExistence type="inferred from homology"/>
<evidence type="ECO:0000256" key="9">
    <source>
        <dbReference type="SAM" id="MobiDB-lite"/>
    </source>
</evidence>
<dbReference type="Gene3D" id="3.40.30.10">
    <property type="entry name" value="Glutaredoxin"/>
    <property type="match status" value="1"/>
</dbReference>
<name>A0ABD0Y731_9HEMI</name>
<dbReference type="Pfam" id="PF10780">
    <property type="entry name" value="MRP_L53"/>
    <property type="match status" value="1"/>
</dbReference>
<feature type="compositionally biased region" description="Basic residues" evidence="9">
    <location>
        <begin position="137"/>
        <end position="147"/>
    </location>
</feature>
<dbReference type="GO" id="GO:0005739">
    <property type="term" value="C:mitochondrion"/>
    <property type="evidence" value="ECO:0007669"/>
    <property type="project" value="UniProtKB-SubCell"/>
</dbReference>
<evidence type="ECO:0000256" key="1">
    <source>
        <dbReference type="ARBA" id="ARBA00004173"/>
    </source>
</evidence>
<dbReference type="PANTHER" id="PTHR33618">
    <property type="entry name" value="39S RIBOSOMAL PROTEIN L53, MITOCHONDRIAL"/>
    <property type="match status" value="1"/>
</dbReference>
<keyword evidence="4" id="KW-0689">Ribosomal protein</keyword>